<gene>
    <name evidence="10" type="primary">CASPA</name>
    <name evidence="10" type="ORF">AMEX_G11254</name>
</gene>
<dbReference type="InterPro" id="IPR002138">
    <property type="entry name" value="Pept_C14_p10"/>
</dbReference>
<comment type="similarity">
    <text evidence="1 6">Belongs to the peptidase C14A family.</text>
</comment>
<evidence type="ECO:0000256" key="7">
    <source>
        <dbReference type="SAM" id="MobiDB-lite"/>
    </source>
</evidence>
<dbReference type="AlphaFoldDB" id="A0A8T2LTV3"/>
<dbReference type="Pfam" id="PF00656">
    <property type="entry name" value="Peptidase_C14"/>
    <property type="match status" value="1"/>
</dbReference>
<dbReference type="InterPro" id="IPR029030">
    <property type="entry name" value="Caspase-like_dom_sf"/>
</dbReference>
<dbReference type="InterPro" id="IPR033139">
    <property type="entry name" value="Caspase_cys_AS"/>
</dbReference>
<sequence>MSHSEEEGACSEDAAPISKLSWSSKSEQKRRVREWPSSQVAAKPVTLLTCGHVMPQDYLISWCKYCIKQKRTEFLCPTFDEERKKTCGKRFSYHDLCQSASLSPEEKENFEERLGALTAAKLCEYKPVRALPTFWCHSYVERDNKKNLCVRCTICTGRDGSTYEFCWICMRQWKGPTVSAQKCGNSGCGDKAVGPPDPLILCQPEFKQEKIRNEKDDVYPMKDKSSGRKRLALLINNIKFEYLNDRAGAEIDELSIEKLFEGLGYTLVTLRNLTAQGMDTALRDFSQREEHKQSDSCFVVVMSHGDDTGICGISHIDDNHEDIFPTAIIFEHLNTPNCAGLRDKPKIILIQACRGKEDGEVFVEDSGNRSKGQHREKDFCCMRSSTPDTVSYRNPETGTYFIQNTVKIFNQHAHQDHVEELFRKVLKTFKKSYPFQMPCKERTTLLKKFYLFPGL</sequence>
<dbReference type="EMBL" id="JAICCE010000008">
    <property type="protein sequence ID" value="KAG9274344.1"/>
    <property type="molecule type" value="Genomic_DNA"/>
</dbReference>
<dbReference type="InterPro" id="IPR015917">
    <property type="entry name" value="Pept_C14A"/>
</dbReference>
<keyword evidence="3" id="KW-0378">Hydrolase</keyword>
<dbReference type="PANTHER" id="PTHR47901:SF3">
    <property type="entry name" value="CASPASE-1"/>
    <property type="match status" value="1"/>
</dbReference>
<dbReference type="SUPFAM" id="SSF52129">
    <property type="entry name" value="Caspase-like"/>
    <property type="match status" value="1"/>
</dbReference>
<dbReference type="SMART" id="SM00115">
    <property type="entry name" value="CASc"/>
    <property type="match status" value="1"/>
</dbReference>
<keyword evidence="2" id="KW-0645">Protease</keyword>
<dbReference type="Proteomes" id="UP000752171">
    <property type="component" value="Unassembled WGS sequence"/>
</dbReference>
<evidence type="ECO:0000256" key="6">
    <source>
        <dbReference type="RuleBase" id="RU003971"/>
    </source>
</evidence>
<dbReference type="InterPro" id="IPR011600">
    <property type="entry name" value="Pept_C14_caspase"/>
</dbReference>
<evidence type="ECO:0000256" key="3">
    <source>
        <dbReference type="ARBA" id="ARBA00022801"/>
    </source>
</evidence>
<evidence type="ECO:0000259" key="9">
    <source>
        <dbReference type="PROSITE" id="PS50208"/>
    </source>
</evidence>
<dbReference type="GO" id="GO:0072559">
    <property type="term" value="C:NLRP3 inflammasome complex"/>
    <property type="evidence" value="ECO:0007669"/>
    <property type="project" value="TreeGrafter"/>
</dbReference>
<dbReference type="FunFam" id="3.40.50.1460:FF:000007">
    <property type="entry name" value="Caspase-1"/>
    <property type="match status" value="1"/>
</dbReference>
<keyword evidence="5" id="KW-0865">Zymogen</keyword>
<accession>A0A8T2LTV3</accession>
<dbReference type="GO" id="GO:0006508">
    <property type="term" value="P:proteolysis"/>
    <property type="evidence" value="ECO:0007669"/>
    <property type="project" value="UniProtKB-KW"/>
</dbReference>
<dbReference type="PROSITE" id="PS01121">
    <property type="entry name" value="CASPASE_HIS"/>
    <property type="match status" value="1"/>
</dbReference>
<dbReference type="CDD" id="cd00032">
    <property type="entry name" value="CASc"/>
    <property type="match status" value="1"/>
</dbReference>
<evidence type="ECO:0000256" key="5">
    <source>
        <dbReference type="ARBA" id="ARBA00023145"/>
    </source>
</evidence>
<feature type="region of interest" description="Disordered" evidence="7">
    <location>
        <begin position="1"/>
        <end position="26"/>
    </location>
</feature>
<dbReference type="PROSITE" id="PS50207">
    <property type="entry name" value="CASPASE_P10"/>
    <property type="match status" value="1"/>
</dbReference>
<organism evidence="10 11">
    <name type="scientific">Astyanax mexicanus</name>
    <name type="common">Blind cave fish</name>
    <name type="synonym">Astyanax fasciatus mexicanus</name>
    <dbReference type="NCBI Taxonomy" id="7994"/>
    <lineage>
        <taxon>Eukaryota</taxon>
        <taxon>Metazoa</taxon>
        <taxon>Chordata</taxon>
        <taxon>Craniata</taxon>
        <taxon>Vertebrata</taxon>
        <taxon>Euteleostomi</taxon>
        <taxon>Actinopterygii</taxon>
        <taxon>Neopterygii</taxon>
        <taxon>Teleostei</taxon>
        <taxon>Ostariophysi</taxon>
        <taxon>Characiformes</taxon>
        <taxon>Characoidei</taxon>
        <taxon>Acestrorhamphidae</taxon>
        <taxon>Acestrorhamphinae</taxon>
        <taxon>Astyanax</taxon>
    </lineage>
</organism>
<evidence type="ECO:0000256" key="4">
    <source>
        <dbReference type="ARBA" id="ARBA00022807"/>
    </source>
</evidence>
<evidence type="ECO:0000256" key="2">
    <source>
        <dbReference type="ARBA" id="ARBA00022670"/>
    </source>
</evidence>
<feature type="domain" description="Caspase family p20" evidence="9">
    <location>
        <begin position="228"/>
        <end position="357"/>
    </location>
</feature>
<feature type="domain" description="Caspase family p10" evidence="8">
    <location>
        <begin position="376"/>
        <end position="453"/>
    </location>
</feature>
<protein>
    <submittedName>
        <fullName evidence="10">Caspase-1-like</fullName>
    </submittedName>
</protein>
<dbReference type="InterPro" id="IPR016129">
    <property type="entry name" value="Caspase_his_AS"/>
</dbReference>
<dbReference type="Gene3D" id="3.40.50.1460">
    <property type="match status" value="1"/>
</dbReference>
<dbReference type="GO" id="GO:0072557">
    <property type="term" value="C:IPAF inflammasome complex"/>
    <property type="evidence" value="ECO:0007669"/>
    <property type="project" value="TreeGrafter"/>
</dbReference>
<dbReference type="GO" id="GO:0004197">
    <property type="term" value="F:cysteine-type endopeptidase activity"/>
    <property type="evidence" value="ECO:0007669"/>
    <property type="project" value="InterPro"/>
</dbReference>
<dbReference type="PROSITE" id="PS01122">
    <property type="entry name" value="CASPASE_CYS"/>
    <property type="match status" value="1"/>
</dbReference>
<comment type="caution">
    <text evidence="10">The sequence shown here is derived from an EMBL/GenBank/DDBJ whole genome shotgun (WGS) entry which is preliminary data.</text>
</comment>
<name>A0A8T2LTV3_ASTMX</name>
<keyword evidence="4" id="KW-0788">Thiol protease</keyword>
<dbReference type="Gene3D" id="3.30.70.1470">
    <property type="entry name" value="Caspase-like"/>
    <property type="match status" value="1"/>
</dbReference>
<dbReference type="InterPro" id="IPR001309">
    <property type="entry name" value="Pept_C14_p20"/>
</dbReference>
<dbReference type="PANTHER" id="PTHR47901">
    <property type="entry name" value="CASPASE RECRUITMENT DOMAIN-CONTAINING PROTEIN 18"/>
    <property type="match status" value="1"/>
</dbReference>
<evidence type="ECO:0000259" key="8">
    <source>
        <dbReference type="PROSITE" id="PS50207"/>
    </source>
</evidence>
<dbReference type="PRINTS" id="PR00376">
    <property type="entry name" value="IL1BCENZYME"/>
</dbReference>
<dbReference type="InterPro" id="IPR002398">
    <property type="entry name" value="Pept_C14"/>
</dbReference>
<evidence type="ECO:0000313" key="10">
    <source>
        <dbReference type="EMBL" id="KAG9274344.1"/>
    </source>
</evidence>
<evidence type="ECO:0000313" key="11">
    <source>
        <dbReference type="Proteomes" id="UP000752171"/>
    </source>
</evidence>
<reference evidence="10 11" key="1">
    <citation type="submission" date="2021-07" db="EMBL/GenBank/DDBJ databases">
        <authorList>
            <person name="Imarazene B."/>
            <person name="Zahm M."/>
            <person name="Klopp C."/>
            <person name="Cabau C."/>
            <person name="Beille S."/>
            <person name="Jouanno E."/>
            <person name="Castinel A."/>
            <person name="Lluch J."/>
            <person name="Gil L."/>
            <person name="Kuchtly C."/>
            <person name="Lopez Roques C."/>
            <person name="Donnadieu C."/>
            <person name="Parrinello H."/>
            <person name="Journot L."/>
            <person name="Du K."/>
            <person name="Schartl M."/>
            <person name="Retaux S."/>
            <person name="Guiguen Y."/>
        </authorList>
    </citation>
    <scope>NUCLEOTIDE SEQUENCE [LARGE SCALE GENOMIC DNA]</scope>
    <source>
        <strain evidence="10">Pach_M1</strain>
        <tissue evidence="10">Testis</tissue>
    </source>
</reference>
<dbReference type="PROSITE" id="PS50208">
    <property type="entry name" value="CASPASE_P20"/>
    <property type="match status" value="1"/>
</dbReference>
<evidence type="ECO:0000256" key="1">
    <source>
        <dbReference type="ARBA" id="ARBA00010134"/>
    </source>
</evidence>
<dbReference type="GO" id="GO:0050727">
    <property type="term" value="P:regulation of inflammatory response"/>
    <property type="evidence" value="ECO:0007669"/>
    <property type="project" value="TreeGrafter"/>
</dbReference>
<dbReference type="GO" id="GO:0097169">
    <property type="term" value="C:AIM2 inflammasome complex"/>
    <property type="evidence" value="ECO:0007669"/>
    <property type="project" value="TreeGrafter"/>
</dbReference>
<proteinExistence type="inferred from homology"/>